<dbReference type="Gene3D" id="2.40.70.10">
    <property type="entry name" value="Acid Proteases"/>
    <property type="match status" value="1"/>
</dbReference>
<reference evidence="1 2" key="1">
    <citation type="journal article" date="2020" name="ISME J.">
        <title>Uncovering the hidden diversity of litter-decomposition mechanisms in mushroom-forming fungi.</title>
        <authorList>
            <person name="Floudas D."/>
            <person name="Bentzer J."/>
            <person name="Ahren D."/>
            <person name="Johansson T."/>
            <person name="Persson P."/>
            <person name="Tunlid A."/>
        </authorList>
    </citation>
    <scope>NUCLEOTIDE SEQUENCE [LARGE SCALE GENOMIC DNA]</scope>
    <source>
        <strain evidence="1 2">CBS 291.85</strain>
    </source>
</reference>
<keyword evidence="2" id="KW-1185">Reference proteome</keyword>
<dbReference type="InterPro" id="IPR021109">
    <property type="entry name" value="Peptidase_aspartic_dom_sf"/>
</dbReference>
<dbReference type="SUPFAM" id="SSF50630">
    <property type="entry name" value="Acid proteases"/>
    <property type="match status" value="1"/>
</dbReference>
<name>A0A8H5G862_9AGAR</name>
<evidence type="ECO:0000313" key="2">
    <source>
        <dbReference type="Proteomes" id="UP000559256"/>
    </source>
</evidence>
<dbReference type="OrthoDB" id="128646at2759"/>
<dbReference type="AlphaFoldDB" id="A0A8H5G862"/>
<sequence>MSAITRNRHIPSITLKTELIGKVTGRKSDANALIDSGAEGIIINGQFAQKNQLTLLPIKNPFPVRNVDGSENTMGWVQEYTIQNLHIYSRDGEAYHEEQAEFYVMDIGDHDIILGTDWLGEHNPDIDCKTPILHLKTKSLKPTVVNPRAHHKDYQVRWLEPVGRFKPVAQPKIAGRRRRVPIRSFHRSSEETAIFTEDDYGRDMIPERWEQDVMEELLGKEERMDEEVSGTPNLNICASFTKAQELAEAAQNVQVNVPLKDKIPSQYHQFLRVFDKQTSERVEV</sequence>
<dbReference type="CDD" id="cd00303">
    <property type="entry name" value="retropepsin_like"/>
    <property type="match status" value="1"/>
</dbReference>
<organism evidence="1 2">
    <name type="scientific">Tetrapyrgos nigripes</name>
    <dbReference type="NCBI Taxonomy" id="182062"/>
    <lineage>
        <taxon>Eukaryota</taxon>
        <taxon>Fungi</taxon>
        <taxon>Dikarya</taxon>
        <taxon>Basidiomycota</taxon>
        <taxon>Agaricomycotina</taxon>
        <taxon>Agaricomycetes</taxon>
        <taxon>Agaricomycetidae</taxon>
        <taxon>Agaricales</taxon>
        <taxon>Marasmiineae</taxon>
        <taxon>Marasmiaceae</taxon>
        <taxon>Tetrapyrgos</taxon>
    </lineage>
</organism>
<proteinExistence type="predicted"/>
<protein>
    <submittedName>
        <fullName evidence="1">Uncharacterized protein</fullName>
    </submittedName>
</protein>
<evidence type="ECO:0000313" key="1">
    <source>
        <dbReference type="EMBL" id="KAF5360139.1"/>
    </source>
</evidence>
<comment type="caution">
    <text evidence="1">The sequence shown here is derived from an EMBL/GenBank/DDBJ whole genome shotgun (WGS) entry which is preliminary data.</text>
</comment>
<gene>
    <name evidence="1" type="ORF">D9758_011321</name>
</gene>
<dbReference type="EMBL" id="JAACJM010000044">
    <property type="protein sequence ID" value="KAF5360139.1"/>
    <property type="molecule type" value="Genomic_DNA"/>
</dbReference>
<dbReference type="Pfam" id="PF13975">
    <property type="entry name" value="gag-asp_proteas"/>
    <property type="match status" value="1"/>
</dbReference>
<dbReference type="Proteomes" id="UP000559256">
    <property type="component" value="Unassembled WGS sequence"/>
</dbReference>
<accession>A0A8H5G862</accession>